<dbReference type="Proteomes" id="UP000324222">
    <property type="component" value="Unassembled WGS sequence"/>
</dbReference>
<dbReference type="EMBL" id="VSRR010000005">
    <property type="protein sequence ID" value="MPC07637.1"/>
    <property type="molecule type" value="Genomic_DNA"/>
</dbReference>
<accession>A0A5B7CE17</accession>
<sequence>MSCSLPVASFTRSLALACSASTSVNRPCSAMRCCSREASARSWESAGGLSSAVMWLQSPELWNSQCYPLAER</sequence>
<keyword evidence="2" id="KW-1185">Reference proteome</keyword>
<protein>
    <submittedName>
        <fullName evidence="1">Uncharacterized protein</fullName>
    </submittedName>
</protein>
<proteinExistence type="predicted"/>
<comment type="caution">
    <text evidence="1">The sequence shown here is derived from an EMBL/GenBank/DDBJ whole genome shotgun (WGS) entry which is preliminary data.</text>
</comment>
<evidence type="ECO:0000313" key="1">
    <source>
        <dbReference type="EMBL" id="MPC07637.1"/>
    </source>
</evidence>
<name>A0A5B7CE17_PORTR</name>
<dbReference type="AlphaFoldDB" id="A0A5B7CE17"/>
<reference evidence="1 2" key="1">
    <citation type="submission" date="2019-05" db="EMBL/GenBank/DDBJ databases">
        <title>Another draft genome of Portunus trituberculatus and its Hox gene families provides insights of decapod evolution.</title>
        <authorList>
            <person name="Jeong J.-H."/>
            <person name="Song I."/>
            <person name="Kim S."/>
            <person name="Choi T."/>
            <person name="Kim D."/>
            <person name="Ryu S."/>
            <person name="Kim W."/>
        </authorList>
    </citation>
    <scope>NUCLEOTIDE SEQUENCE [LARGE SCALE GENOMIC DNA]</scope>
    <source>
        <tissue evidence="1">Muscle</tissue>
    </source>
</reference>
<evidence type="ECO:0000313" key="2">
    <source>
        <dbReference type="Proteomes" id="UP000324222"/>
    </source>
</evidence>
<organism evidence="1 2">
    <name type="scientific">Portunus trituberculatus</name>
    <name type="common">Swimming crab</name>
    <name type="synonym">Neptunus trituberculatus</name>
    <dbReference type="NCBI Taxonomy" id="210409"/>
    <lineage>
        <taxon>Eukaryota</taxon>
        <taxon>Metazoa</taxon>
        <taxon>Ecdysozoa</taxon>
        <taxon>Arthropoda</taxon>
        <taxon>Crustacea</taxon>
        <taxon>Multicrustacea</taxon>
        <taxon>Malacostraca</taxon>
        <taxon>Eumalacostraca</taxon>
        <taxon>Eucarida</taxon>
        <taxon>Decapoda</taxon>
        <taxon>Pleocyemata</taxon>
        <taxon>Brachyura</taxon>
        <taxon>Eubrachyura</taxon>
        <taxon>Portunoidea</taxon>
        <taxon>Portunidae</taxon>
        <taxon>Portuninae</taxon>
        <taxon>Portunus</taxon>
    </lineage>
</organism>
<gene>
    <name evidence="1" type="ORF">E2C01_000200</name>
</gene>